<feature type="region of interest" description="Disordered" evidence="5">
    <location>
        <begin position="617"/>
        <end position="786"/>
    </location>
</feature>
<evidence type="ECO:0000256" key="4">
    <source>
        <dbReference type="ARBA" id="ARBA00022807"/>
    </source>
</evidence>
<keyword evidence="3" id="KW-0378">Hydrolase</keyword>
<feature type="domain" description="Ubiquitin-like protease family profile" evidence="6">
    <location>
        <begin position="348"/>
        <end position="543"/>
    </location>
</feature>
<feature type="compositionally biased region" description="Basic and acidic residues" evidence="5">
    <location>
        <begin position="628"/>
        <end position="671"/>
    </location>
</feature>
<reference evidence="7" key="2">
    <citation type="submission" date="2021-01" db="EMBL/GenBank/DDBJ databases">
        <authorList>
            <person name="Schikora-Tamarit M.A."/>
        </authorList>
    </citation>
    <scope>NUCLEOTIDE SEQUENCE</scope>
    <source>
        <strain evidence="7">CBS6341</strain>
    </source>
</reference>
<dbReference type="InterPro" id="IPR038765">
    <property type="entry name" value="Papain-like_cys_pep_sf"/>
</dbReference>
<dbReference type="InterPro" id="IPR003653">
    <property type="entry name" value="Peptidase_C48_C"/>
</dbReference>
<dbReference type="AlphaFoldDB" id="A0A9P8PIS1"/>
<evidence type="ECO:0000256" key="5">
    <source>
        <dbReference type="SAM" id="MobiDB-lite"/>
    </source>
</evidence>
<evidence type="ECO:0000259" key="6">
    <source>
        <dbReference type="PROSITE" id="PS50600"/>
    </source>
</evidence>
<dbReference type="GO" id="GO:0019783">
    <property type="term" value="F:ubiquitin-like protein peptidase activity"/>
    <property type="evidence" value="ECO:0007669"/>
    <property type="project" value="UniProtKB-ARBA"/>
</dbReference>
<proteinExistence type="inferred from homology"/>
<keyword evidence="4" id="KW-0788">Thiol protease</keyword>
<reference evidence="7" key="1">
    <citation type="journal article" date="2021" name="Open Biol.">
        <title>Shared evolutionary footprints suggest mitochondrial oxidative damage underlies multiple complex I losses in fungi.</title>
        <authorList>
            <person name="Schikora-Tamarit M.A."/>
            <person name="Marcet-Houben M."/>
            <person name="Nosek J."/>
            <person name="Gabaldon T."/>
        </authorList>
    </citation>
    <scope>NUCLEOTIDE SEQUENCE</scope>
    <source>
        <strain evidence="7">CBS6341</strain>
    </source>
</reference>
<evidence type="ECO:0000313" key="8">
    <source>
        <dbReference type="Proteomes" id="UP000769528"/>
    </source>
</evidence>
<evidence type="ECO:0000256" key="3">
    <source>
        <dbReference type="ARBA" id="ARBA00022801"/>
    </source>
</evidence>
<accession>A0A9P8PIS1</accession>
<dbReference type="EMBL" id="JAEUBF010001112">
    <property type="protein sequence ID" value="KAH3672842.1"/>
    <property type="molecule type" value="Genomic_DNA"/>
</dbReference>
<dbReference type="SUPFAM" id="SSF54001">
    <property type="entry name" value="Cysteine proteinases"/>
    <property type="match status" value="1"/>
</dbReference>
<dbReference type="OrthoDB" id="442460at2759"/>
<feature type="compositionally biased region" description="Polar residues" evidence="5">
    <location>
        <begin position="763"/>
        <end position="778"/>
    </location>
</feature>
<sequence length="1013" mass="116215">MAKNQRLRKGAIPFNTLHNIPSDATLLLSDDKRSKLKKFKNNGKENNDDDEYFKGEHEYHLEKIIGKTIKFNDNFKLPKNEFETEEVFSDEESNSLDINLRISINNYQENDDLDKVNFIEVPILELKVIDAISGGLKMIIDRKHQNISILRENEELVEFKTYNISKIDYLNSIIHIHMKNATKIDGNQNVMNFFLILDSSTTLSKLKIILLSISSKLKIAPNKLLNSNYNSSRNGRSSSSKQFNSLTRPTTTRSGRSTPTNAHRISVSDPQSNKQSSSTFYSAISNLTPSSNHSILNSDIAYSLPQTRSATKRFETHVDLTSPSIKRGRNRMIFTPSLKHKFKDGSVFEIKNSDYQCLYPTEWLNDTLIDFFVKYYAEEGIELYKQNEPQELNTPVQKGLSNDDFQILNSFFFTKLTSNKDQHYNNISRWISKMDLLKKKFLIIPINEGLHWYCTIIQNLDTLVTSDDNLNPEGKCQILVFDSLHQTHKDILKPFQEVIIGFAKDKYGVELQNSQIELDEVHVPKQNNSSDCGIHVIYTLSKFFQTPYNTLAYWLEDRTLKHIQRRKIFRLKEREEVRESLRKKLIAMQKEMAVENGEKNEDEFDEDDLIEVVSHESLNGLENQTGNDDFKNENKSPDEGELKKSEAESKDSKFLKNKETLKDQKSIERAVSKVNRISKTKSGELDLEKTESKLDSRSDFKEDEAEKDQNSGVDIQVRLTQESNSEVLNSSKKISNESSGDLDDDSSIIPATQEEEEDDESLKPQTENKVFLETSSIENNEETDVNKLKDDLEDISVHDTGSFVKLVENTETKSKDVDGDGDVNVEDSLVESNEVYENKNRIDIHEIYDEDKQKVGSHESNEQGSADDFEILEESRSATPISSKPKRYRTRSHQQTPTKPKSIDDKIQSELSFGKKTYDTSLILSDVDTNSTKSSIHIDLSGDDSSYKEGNLLGSDRVKTKSQLLISNSKRKINDRSSTRRITKEKSEEKDEDFELIEEVNYKPKGNKRSRKG</sequence>
<dbReference type="PANTHER" id="PTHR46915">
    <property type="entry name" value="UBIQUITIN-LIKE PROTEASE 4-RELATED"/>
    <property type="match status" value="1"/>
</dbReference>
<evidence type="ECO:0000256" key="1">
    <source>
        <dbReference type="ARBA" id="ARBA00005234"/>
    </source>
</evidence>
<dbReference type="PANTHER" id="PTHR46915:SF2">
    <property type="entry name" value="UBIQUITIN-LIKE PROTEASE 4"/>
    <property type="match status" value="1"/>
</dbReference>
<feature type="region of interest" description="Disordered" evidence="5">
    <location>
        <begin position="969"/>
        <end position="993"/>
    </location>
</feature>
<organism evidence="7 8">
    <name type="scientific">Wickerhamomyces mucosus</name>
    <dbReference type="NCBI Taxonomy" id="1378264"/>
    <lineage>
        <taxon>Eukaryota</taxon>
        <taxon>Fungi</taxon>
        <taxon>Dikarya</taxon>
        <taxon>Ascomycota</taxon>
        <taxon>Saccharomycotina</taxon>
        <taxon>Saccharomycetes</taxon>
        <taxon>Phaffomycetales</taxon>
        <taxon>Wickerhamomycetaceae</taxon>
        <taxon>Wickerhamomyces</taxon>
    </lineage>
</organism>
<dbReference type="Pfam" id="PF02902">
    <property type="entry name" value="Peptidase_C48"/>
    <property type="match status" value="1"/>
</dbReference>
<feature type="region of interest" description="Disordered" evidence="5">
    <location>
        <begin position="228"/>
        <end position="275"/>
    </location>
</feature>
<protein>
    <recommendedName>
        <fullName evidence="6">Ubiquitin-like protease family profile domain-containing protein</fullName>
    </recommendedName>
</protein>
<dbReference type="GO" id="GO:0006508">
    <property type="term" value="P:proteolysis"/>
    <property type="evidence" value="ECO:0007669"/>
    <property type="project" value="UniProtKB-KW"/>
</dbReference>
<evidence type="ECO:0000256" key="2">
    <source>
        <dbReference type="ARBA" id="ARBA00022670"/>
    </source>
</evidence>
<feature type="compositionally biased region" description="Polar residues" evidence="5">
    <location>
        <begin position="710"/>
        <end position="737"/>
    </location>
</feature>
<name>A0A9P8PIS1_9ASCO</name>
<keyword evidence="8" id="KW-1185">Reference proteome</keyword>
<dbReference type="Proteomes" id="UP000769528">
    <property type="component" value="Unassembled WGS sequence"/>
</dbReference>
<evidence type="ECO:0000313" key="7">
    <source>
        <dbReference type="EMBL" id="KAH3672842.1"/>
    </source>
</evidence>
<comment type="similarity">
    <text evidence="1">Belongs to the peptidase C48 family.</text>
</comment>
<dbReference type="GO" id="GO:0008234">
    <property type="term" value="F:cysteine-type peptidase activity"/>
    <property type="evidence" value="ECO:0007669"/>
    <property type="project" value="UniProtKB-KW"/>
</dbReference>
<keyword evidence="2" id="KW-0645">Protease</keyword>
<feature type="region of interest" description="Disordered" evidence="5">
    <location>
        <begin position="850"/>
        <end position="908"/>
    </location>
</feature>
<feature type="region of interest" description="Disordered" evidence="5">
    <location>
        <begin position="933"/>
        <end position="954"/>
    </location>
</feature>
<gene>
    <name evidence="7" type="ORF">WICMUC_004064</name>
</gene>
<dbReference type="GO" id="GO:0016926">
    <property type="term" value="P:protein desumoylation"/>
    <property type="evidence" value="ECO:0007669"/>
    <property type="project" value="UniProtKB-ARBA"/>
</dbReference>
<dbReference type="Gene3D" id="3.40.395.10">
    <property type="entry name" value="Adenoviral Proteinase, Chain A"/>
    <property type="match status" value="1"/>
</dbReference>
<feature type="compositionally biased region" description="Basic and acidic residues" evidence="5">
    <location>
        <begin position="972"/>
        <end position="989"/>
    </location>
</feature>
<feature type="compositionally biased region" description="Polar residues" evidence="5">
    <location>
        <begin position="617"/>
        <end position="627"/>
    </location>
</feature>
<feature type="compositionally biased region" description="Basic and acidic residues" evidence="5">
    <location>
        <begin position="681"/>
        <end position="700"/>
    </location>
</feature>
<feature type="compositionally biased region" description="Low complexity" evidence="5">
    <location>
        <begin position="247"/>
        <end position="260"/>
    </location>
</feature>
<comment type="caution">
    <text evidence="7">The sequence shown here is derived from an EMBL/GenBank/DDBJ whole genome shotgun (WGS) entry which is preliminary data.</text>
</comment>
<feature type="compositionally biased region" description="Basic and acidic residues" evidence="5">
    <location>
        <begin position="850"/>
        <end position="861"/>
    </location>
</feature>
<feature type="compositionally biased region" description="Low complexity" evidence="5">
    <location>
        <begin position="228"/>
        <end position="240"/>
    </location>
</feature>
<dbReference type="PROSITE" id="PS50600">
    <property type="entry name" value="ULP_PROTEASE"/>
    <property type="match status" value="1"/>
</dbReference>